<dbReference type="Gene3D" id="3.40.50.300">
    <property type="entry name" value="P-loop containing nucleotide triphosphate hydrolases"/>
    <property type="match status" value="1"/>
</dbReference>
<evidence type="ECO:0000256" key="2">
    <source>
        <dbReference type="ARBA" id="ARBA00005814"/>
    </source>
</evidence>
<comment type="subcellular location">
    <subcellularLocation>
        <location evidence="1">Membrane</location>
        <topology evidence="1">Multi-pass membrane protein</topology>
    </subcellularLocation>
</comment>
<dbReference type="GO" id="GO:0005524">
    <property type="term" value="F:ATP binding"/>
    <property type="evidence" value="ECO:0007669"/>
    <property type="project" value="InterPro"/>
</dbReference>
<comment type="similarity">
    <text evidence="2">Belongs to the ABC transporter superfamily. ABCG family. Eye pigment precursor importer (TC 3.A.1.204) subfamily.</text>
</comment>
<dbReference type="PANTHER" id="PTHR48041:SF78">
    <property type="entry name" value="ABC TRANSPORTER EXPRESSED IN TRACHEA, ISOFORM A"/>
    <property type="match status" value="1"/>
</dbReference>
<dbReference type="GO" id="GO:0042626">
    <property type="term" value="F:ATPase-coupled transmembrane transporter activity"/>
    <property type="evidence" value="ECO:0007669"/>
    <property type="project" value="TreeGrafter"/>
</dbReference>
<dbReference type="GO" id="GO:0016887">
    <property type="term" value="F:ATP hydrolysis activity"/>
    <property type="evidence" value="ECO:0007669"/>
    <property type="project" value="InterPro"/>
</dbReference>
<evidence type="ECO:0000313" key="9">
    <source>
        <dbReference type="RefSeq" id="XP_014476200.1"/>
    </source>
</evidence>
<keyword evidence="5" id="KW-1133">Transmembrane helix</keyword>
<keyword evidence="6" id="KW-0472">Membrane</keyword>
<protein>
    <submittedName>
        <fullName evidence="9">ATP-binding cassette sub-family G member 4-like</fullName>
    </submittedName>
</protein>
<feature type="domain" description="ABC transporter" evidence="7">
    <location>
        <begin position="4"/>
        <end position="88"/>
    </location>
</feature>
<evidence type="ECO:0000313" key="8">
    <source>
        <dbReference type="Proteomes" id="UP000515204"/>
    </source>
</evidence>
<keyword evidence="4" id="KW-0812">Transmembrane</keyword>
<dbReference type="RefSeq" id="XP_014476200.1">
    <property type="nucleotide sequence ID" value="XM_014620714.1"/>
</dbReference>
<dbReference type="PANTHER" id="PTHR48041">
    <property type="entry name" value="ABC TRANSPORTER G FAMILY MEMBER 28"/>
    <property type="match status" value="1"/>
</dbReference>
<dbReference type="KEGG" id="dqu:106745262"/>
<sequence length="89" mass="10101">MSCYVMQENVVQPNLTVIEAMTFAADLKLDKRKFRFEKCVITDEILNTLRLSASRNTTSEKLSGGEKKMLMIALELVKNPPIIILDEPN</sequence>
<evidence type="ECO:0000256" key="5">
    <source>
        <dbReference type="ARBA" id="ARBA00022989"/>
    </source>
</evidence>
<organism evidence="8 9">
    <name type="scientific">Dinoponera quadriceps</name>
    <name type="common">South American ant</name>
    <dbReference type="NCBI Taxonomy" id="609295"/>
    <lineage>
        <taxon>Eukaryota</taxon>
        <taxon>Metazoa</taxon>
        <taxon>Ecdysozoa</taxon>
        <taxon>Arthropoda</taxon>
        <taxon>Hexapoda</taxon>
        <taxon>Insecta</taxon>
        <taxon>Pterygota</taxon>
        <taxon>Neoptera</taxon>
        <taxon>Endopterygota</taxon>
        <taxon>Hymenoptera</taxon>
        <taxon>Apocrita</taxon>
        <taxon>Aculeata</taxon>
        <taxon>Formicoidea</taxon>
        <taxon>Formicidae</taxon>
        <taxon>Ponerinae</taxon>
        <taxon>Ponerini</taxon>
        <taxon>Dinoponera</taxon>
    </lineage>
</organism>
<dbReference type="Pfam" id="PF00005">
    <property type="entry name" value="ABC_tran"/>
    <property type="match status" value="1"/>
</dbReference>
<evidence type="ECO:0000259" key="7">
    <source>
        <dbReference type="Pfam" id="PF00005"/>
    </source>
</evidence>
<dbReference type="GeneID" id="106745262"/>
<evidence type="ECO:0000256" key="3">
    <source>
        <dbReference type="ARBA" id="ARBA00022448"/>
    </source>
</evidence>
<keyword evidence="8" id="KW-1185">Reference proteome</keyword>
<dbReference type="GO" id="GO:0005886">
    <property type="term" value="C:plasma membrane"/>
    <property type="evidence" value="ECO:0007669"/>
    <property type="project" value="TreeGrafter"/>
</dbReference>
<keyword evidence="3" id="KW-0813">Transport</keyword>
<proteinExistence type="inferred from homology"/>
<name>A0A6P3XCY4_DINQU</name>
<accession>A0A6P3XCY4</accession>
<dbReference type="InterPro" id="IPR003439">
    <property type="entry name" value="ABC_transporter-like_ATP-bd"/>
</dbReference>
<dbReference type="InterPro" id="IPR027417">
    <property type="entry name" value="P-loop_NTPase"/>
</dbReference>
<dbReference type="OrthoDB" id="66620at2759"/>
<feature type="non-terminal residue" evidence="9">
    <location>
        <position position="89"/>
    </location>
</feature>
<dbReference type="SUPFAM" id="SSF52540">
    <property type="entry name" value="P-loop containing nucleoside triphosphate hydrolases"/>
    <property type="match status" value="1"/>
</dbReference>
<evidence type="ECO:0000256" key="4">
    <source>
        <dbReference type="ARBA" id="ARBA00022692"/>
    </source>
</evidence>
<dbReference type="AlphaFoldDB" id="A0A6P3XCY4"/>
<evidence type="ECO:0000256" key="1">
    <source>
        <dbReference type="ARBA" id="ARBA00004141"/>
    </source>
</evidence>
<evidence type="ECO:0000256" key="6">
    <source>
        <dbReference type="ARBA" id="ARBA00023136"/>
    </source>
</evidence>
<gene>
    <name evidence="9" type="primary">LOC106745262</name>
</gene>
<reference evidence="9" key="1">
    <citation type="submission" date="2025-08" db="UniProtKB">
        <authorList>
            <consortium name="RefSeq"/>
        </authorList>
    </citation>
    <scope>IDENTIFICATION</scope>
</reference>
<dbReference type="InterPro" id="IPR050352">
    <property type="entry name" value="ABCG_transporters"/>
</dbReference>
<dbReference type="Proteomes" id="UP000515204">
    <property type="component" value="Unplaced"/>
</dbReference>